<evidence type="ECO:0000256" key="1">
    <source>
        <dbReference type="SAM" id="SignalP"/>
    </source>
</evidence>
<dbReference type="SUPFAM" id="SSF56935">
    <property type="entry name" value="Porins"/>
    <property type="match status" value="1"/>
</dbReference>
<dbReference type="HOGENOM" id="CLU_663502_0_0_0"/>
<dbReference type="OrthoDB" id="9808798at2"/>
<dbReference type="Proteomes" id="UP000001497">
    <property type="component" value="Chromosome"/>
</dbReference>
<sequence>MKKFISALLCVSSFSFASMIGLEALGQEQIAGGSAAMAGRGFAGNAKTGETEGVSVVNPARQAFDSKVVLNLNFLLDVSTADRSNSHYTKTGVSMPSMNLSFPMGDFGTIGLSLWQHYAASVREDVDNEEELWNAEIEYQSSVYELVPTYAIRLPFYRAVSLGASAHFVLGSFTRNLTLGPDNSAISSKDAWATTSSDISDYVSGDWEIKHHPAYYTFAAQYRGRMASYFFSFTTPYTLKNDLEYNFRFSETDTLAPTKCTREIKVPAMLATGVNYRINKRHNVMADVAWRAWDKDIDNVAGSWDMSKVTKTQNDFNISIGYQRDGSDIFYDAYWDRITYRAGAWYKNWYVEDVSEIGGSIGAGFPLGRKGMMLDLAIQGGVRLTDDDRNWSESFIGIRLGLLGVGSWGKTRGQ</sequence>
<organism evidence="3 4">
    <name type="scientific">Fibrobacter succinogenes (strain ATCC 19169 / S85)</name>
    <dbReference type="NCBI Taxonomy" id="59374"/>
    <lineage>
        <taxon>Bacteria</taxon>
        <taxon>Pseudomonadati</taxon>
        <taxon>Fibrobacterota</taxon>
        <taxon>Fibrobacteria</taxon>
        <taxon>Fibrobacterales</taxon>
        <taxon>Fibrobacteraceae</taxon>
        <taxon>Fibrobacter</taxon>
    </lineage>
</organism>
<dbReference type="KEGG" id="fsu:Fisuc_0719"/>
<reference evidence="2 5" key="1">
    <citation type="submission" date="2009-10" db="EMBL/GenBank/DDBJ databases">
        <title>Complete sequence of Fibrobacter succinogenes subsp. succinogenes S85.</title>
        <authorList>
            <consortium name="US DOE Joint Genome Institute"/>
            <person name="Lucas S."/>
            <person name="Copeland A."/>
            <person name="Lapidus A."/>
            <person name="Glavina del Rio T."/>
            <person name="Tice H."/>
            <person name="Bruce D."/>
            <person name="Goodwin L."/>
            <person name="Pitluck S."/>
            <person name="Chertkov O."/>
            <person name="Detter J.C."/>
            <person name="Han C."/>
            <person name="Tapia R."/>
            <person name="Larimer F."/>
            <person name="Land M."/>
            <person name="Hauser L."/>
            <person name="Kyrpides N."/>
            <person name="Mikhailova N."/>
            <person name="Weimer P.J."/>
            <person name="Stevenson D.M."/>
            <person name="Boyum J."/>
            <person name="Brumm P.I."/>
            <person name="Mead D."/>
        </authorList>
    </citation>
    <scope>NUCLEOTIDE SEQUENCE [LARGE SCALE GENOMIC DNA]</scope>
    <source>
        <strain evidence="5">ATCC 19169 / S85</strain>
        <strain evidence="2">S85</strain>
    </source>
</reference>
<dbReference type="EMBL" id="CP002158">
    <property type="protein sequence ID" value="ADL27376.1"/>
    <property type="molecule type" value="Genomic_DNA"/>
</dbReference>
<keyword evidence="5" id="KW-1185">Reference proteome</keyword>
<dbReference type="KEGG" id="fsc:FSU_1156"/>
<feature type="signal peptide" evidence="1">
    <location>
        <begin position="1"/>
        <end position="17"/>
    </location>
</feature>
<reference evidence="3" key="3">
    <citation type="submission" date="2010-08" db="EMBL/GenBank/DDBJ databases">
        <authorList>
            <person name="Durkin A.S."/>
            <person name="Nelson K.E."/>
            <person name="Morrison M."/>
            <person name="Forsberg C.W."/>
            <person name="Wilson D.B."/>
            <person name="Russell J.B."/>
            <person name="Cann I.K.O."/>
            <person name="Mackie R.I."/>
            <person name="White B.A."/>
        </authorList>
    </citation>
    <scope>NUCLEOTIDE SEQUENCE</scope>
    <source>
        <strain evidence="3">S85</strain>
    </source>
</reference>
<accession>C9RMV1</accession>
<evidence type="ECO:0000313" key="3">
    <source>
        <dbReference type="EMBL" id="ADL27376.1"/>
    </source>
</evidence>
<dbReference type="eggNOG" id="COG2067">
    <property type="taxonomic scope" value="Bacteria"/>
</dbReference>
<name>C9RMV1_FIBSS</name>
<reference evidence="4" key="2">
    <citation type="submission" date="2010-08" db="EMBL/GenBank/DDBJ databases">
        <title>Complete sequence of Fibrobacter succinogenes subsp. succinogenes S85.</title>
        <authorList>
            <person name="Durkin A.S."/>
            <person name="Nelson K.E."/>
            <person name="Morrison M."/>
            <person name="Forsberg C.W."/>
            <person name="Wilson D.B."/>
            <person name="Russell J.B."/>
            <person name="Cann I.K.O."/>
            <person name="Mackie R.I."/>
            <person name="White B.A."/>
        </authorList>
    </citation>
    <scope>NUCLEOTIDE SEQUENCE [LARGE SCALE GENOMIC DNA]</scope>
    <source>
        <strain evidence="4">ATCC 19169 / S85</strain>
    </source>
</reference>
<dbReference type="Gene3D" id="2.40.160.60">
    <property type="entry name" value="Outer membrane protein transport protein (OMPP1/FadL/TodX)"/>
    <property type="match status" value="1"/>
</dbReference>
<dbReference type="STRING" id="59374.FSU_1156"/>
<dbReference type="EMBL" id="CP001792">
    <property type="protein sequence ID" value="ACX74329.1"/>
    <property type="molecule type" value="Genomic_DNA"/>
</dbReference>
<gene>
    <name evidence="2" type="ordered locus">Fisuc_0719</name>
    <name evidence="3" type="ordered locus">FSU_1156</name>
</gene>
<keyword evidence="1" id="KW-0732">Signal</keyword>
<dbReference type="Proteomes" id="UP000000517">
    <property type="component" value="Chromosome"/>
</dbReference>
<proteinExistence type="predicted"/>
<protein>
    <recommendedName>
        <fullName evidence="6">Long-chain fatty acid transport protein</fullName>
    </recommendedName>
</protein>
<feature type="chain" id="PRO_5003000272" description="Long-chain fatty acid transport protein" evidence="1">
    <location>
        <begin position="18"/>
        <end position="414"/>
    </location>
</feature>
<dbReference type="RefSeq" id="WP_014545490.1">
    <property type="nucleotide sequence ID" value="NC_013410.1"/>
</dbReference>
<evidence type="ECO:0000313" key="4">
    <source>
        <dbReference type="Proteomes" id="UP000000517"/>
    </source>
</evidence>
<evidence type="ECO:0000313" key="2">
    <source>
        <dbReference type="EMBL" id="ACX74329.1"/>
    </source>
</evidence>
<evidence type="ECO:0000313" key="5">
    <source>
        <dbReference type="Proteomes" id="UP000001497"/>
    </source>
</evidence>
<evidence type="ECO:0008006" key="6">
    <source>
        <dbReference type="Google" id="ProtNLM"/>
    </source>
</evidence>
<dbReference type="AlphaFoldDB" id="C9RMV1"/>